<feature type="domain" description="YhfM-like" evidence="1">
    <location>
        <begin position="41"/>
        <end position="134"/>
    </location>
</feature>
<evidence type="ECO:0000259" key="1">
    <source>
        <dbReference type="Pfam" id="PF26353"/>
    </source>
</evidence>
<dbReference type="Proteomes" id="UP000006094">
    <property type="component" value="Chromosome"/>
</dbReference>
<dbReference type="InterPro" id="IPR058780">
    <property type="entry name" value="YhfM-like_dom"/>
</dbReference>
<proteinExistence type="predicted"/>
<dbReference type="EMBL" id="CP003326">
    <property type="protein sequence ID" value="AFS77889.1"/>
    <property type="molecule type" value="Genomic_DNA"/>
</dbReference>
<dbReference type="HOGENOM" id="CLU_1871753_0_0_9"/>
<organism evidence="2 3">
    <name type="scientific">Gottschalkia acidurici (strain ATCC 7906 / DSM 604 / BCRC 14475 / CIP 104303 / KCTC 5404 / NCIMB 10678 / 9a)</name>
    <name type="common">Clostridium acidurici</name>
    <dbReference type="NCBI Taxonomy" id="1128398"/>
    <lineage>
        <taxon>Bacteria</taxon>
        <taxon>Bacillati</taxon>
        <taxon>Bacillota</taxon>
        <taxon>Tissierellia</taxon>
        <taxon>Tissierellales</taxon>
        <taxon>Gottschalkiaceae</taxon>
        <taxon>Gottschalkia</taxon>
    </lineage>
</organism>
<dbReference type="KEGG" id="cad:Curi_c08160"/>
<sequence length="136" mass="15702">MKKFFPLILSIAFGISGFLYFNNSNVYNFKVEKVHIYTYENYKSKSPSPTILLNKKELINILVNTINSSNKIQDTLNLTSPNYVVDILYSKKKKDTFYLWISDNSNSGIYVNAKDTSKGYAILKDDTSKLKTLLYR</sequence>
<evidence type="ECO:0000313" key="3">
    <source>
        <dbReference type="Proteomes" id="UP000006094"/>
    </source>
</evidence>
<keyword evidence="3" id="KW-1185">Reference proteome</keyword>
<name>K0AXK8_GOTA9</name>
<evidence type="ECO:0000313" key="2">
    <source>
        <dbReference type="EMBL" id="AFS77889.1"/>
    </source>
</evidence>
<protein>
    <recommendedName>
        <fullName evidence="1">YhfM-like domain-containing protein</fullName>
    </recommendedName>
</protein>
<dbReference type="Pfam" id="PF26353">
    <property type="entry name" value="YhfM"/>
    <property type="match status" value="1"/>
</dbReference>
<accession>K0AXK8</accession>
<dbReference type="AlphaFoldDB" id="K0AXK8"/>
<reference evidence="2 3" key="1">
    <citation type="journal article" date="2012" name="PLoS ONE">
        <title>The purine-utilizing bacterium Clostridium acidurici 9a: a genome-guided metabolic reconsideration.</title>
        <authorList>
            <person name="Hartwich K."/>
            <person name="Poehlein A."/>
            <person name="Daniel R."/>
        </authorList>
    </citation>
    <scope>NUCLEOTIDE SEQUENCE [LARGE SCALE GENOMIC DNA]</scope>
    <source>
        <strain evidence="3">ATCC 7906 / DSM 604 / BCRC 14475 / CIP 104303 / KCTC 5404 / NCIMB 10678 / 9a</strain>
    </source>
</reference>
<gene>
    <name evidence="2" type="ordered locus">Curi_c08160</name>
</gene>
<dbReference type="eggNOG" id="ENOG5032N31">
    <property type="taxonomic scope" value="Bacteria"/>
</dbReference>
<dbReference type="RefSeq" id="WP_014967026.1">
    <property type="nucleotide sequence ID" value="NC_018664.1"/>
</dbReference>
<dbReference type="OrthoDB" id="2661955at2"/>